<accession>A0A4U0EVP9</accession>
<dbReference type="RefSeq" id="WP_136842903.1">
    <property type="nucleotide sequence ID" value="NZ_SUPL01000004.1"/>
</dbReference>
<dbReference type="EMBL" id="SUPL01000004">
    <property type="protein sequence ID" value="TJY35818.1"/>
    <property type="molecule type" value="Genomic_DNA"/>
</dbReference>
<comment type="caution">
    <text evidence="2">The sequence shown here is derived from an EMBL/GenBank/DDBJ whole genome shotgun (WGS) entry which is preliminary data.</text>
</comment>
<evidence type="ECO:0000256" key="1">
    <source>
        <dbReference type="SAM" id="Phobius"/>
    </source>
</evidence>
<dbReference type="OrthoDB" id="1202835at2"/>
<evidence type="ECO:0000313" key="2">
    <source>
        <dbReference type="EMBL" id="TJY35818.1"/>
    </source>
</evidence>
<keyword evidence="1" id="KW-0472">Membrane</keyword>
<sequence>MNFFKKLGIANAFMLGLCLVIIIVAEYLFLSGEELHGIFVGLWAPMLLGLLILFKMVNNGSK</sequence>
<gene>
    <name evidence="2" type="ORF">E5167_08075</name>
</gene>
<dbReference type="Proteomes" id="UP000307657">
    <property type="component" value="Unassembled WGS sequence"/>
</dbReference>
<protein>
    <submittedName>
        <fullName evidence="2">Uncharacterized protein</fullName>
    </submittedName>
</protein>
<organism evidence="2 3">
    <name type="scientific">Pontimicrobium aquaticum</name>
    <dbReference type="NCBI Taxonomy" id="2565367"/>
    <lineage>
        <taxon>Bacteria</taxon>
        <taxon>Pseudomonadati</taxon>
        <taxon>Bacteroidota</taxon>
        <taxon>Flavobacteriia</taxon>
        <taxon>Flavobacteriales</taxon>
        <taxon>Flavobacteriaceae</taxon>
        <taxon>Pontimicrobium</taxon>
    </lineage>
</organism>
<name>A0A4U0EVP9_9FLAO</name>
<keyword evidence="3" id="KW-1185">Reference proteome</keyword>
<feature type="transmembrane region" description="Helical" evidence="1">
    <location>
        <begin position="7"/>
        <end position="29"/>
    </location>
</feature>
<proteinExistence type="predicted"/>
<keyword evidence="1" id="KW-0812">Transmembrane</keyword>
<evidence type="ECO:0000313" key="3">
    <source>
        <dbReference type="Proteomes" id="UP000307657"/>
    </source>
</evidence>
<reference evidence="2 3" key="1">
    <citation type="submission" date="2019-04" db="EMBL/GenBank/DDBJ databases">
        <title>Lacinutrix sp. nov., isolated from marine water.</title>
        <authorList>
            <person name="Kim W."/>
        </authorList>
    </citation>
    <scope>NUCLEOTIDE SEQUENCE [LARGE SCALE GENOMIC DNA]</scope>
    <source>
        <strain evidence="2 3">CAU 1491</strain>
    </source>
</reference>
<keyword evidence="1" id="KW-1133">Transmembrane helix</keyword>
<feature type="transmembrane region" description="Helical" evidence="1">
    <location>
        <begin position="35"/>
        <end position="54"/>
    </location>
</feature>
<dbReference type="AlphaFoldDB" id="A0A4U0EVP9"/>